<protein>
    <submittedName>
        <fullName evidence="1">Uncharacterized protein</fullName>
    </submittedName>
</protein>
<keyword evidence="2" id="KW-1185">Reference proteome</keyword>
<evidence type="ECO:0000313" key="1">
    <source>
        <dbReference type="EMBL" id="GFG32147.1"/>
    </source>
</evidence>
<organism evidence="1 2">
    <name type="scientific">Coptotermes formosanus</name>
    <name type="common">Formosan subterranean termite</name>
    <dbReference type="NCBI Taxonomy" id="36987"/>
    <lineage>
        <taxon>Eukaryota</taxon>
        <taxon>Metazoa</taxon>
        <taxon>Ecdysozoa</taxon>
        <taxon>Arthropoda</taxon>
        <taxon>Hexapoda</taxon>
        <taxon>Insecta</taxon>
        <taxon>Pterygota</taxon>
        <taxon>Neoptera</taxon>
        <taxon>Polyneoptera</taxon>
        <taxon>Dictyoptera</taxon>
        <taxon>Blattodea</taxon>
        <taxon>Blattoidea</taxon>
        <taxon>Termitoidae</taxon>
        <taxon>Rhinotermitidae</taxon>
        <taxon>Coptotermes</taxon>
    </lineage>
</organism>
<evidence type="ECO:0000313" key="2">
    <source>
        <dbReference type="Proteomes" id="UP000502823"/>
    </source>
</evidence>
<dbReference type="InParanoid" id="A0A6L2PQF3"/>
<dbReference type="Proteomes" id="UP000502823">
    <property type="component" value="Unassembled WGS sequence"/>
</dbReference>
<dbReference type="AlphaFoldDB" id="A0A6L2PQF3"/>
<sequence length="223" mass="25397">MDIIKEEPNLEEGRTQAPPMKEEQLVDIKYEEHSDPVSRKVILSPEMKFFDAIKLEPNSDTESDPILDIKHDELAFPVTSPAHLKSEEMEEVLGFEADGHEVMSEEHGCCNASHHNFTTHQYGGSTAEELLQQTVARVSEYEILGMCKKGSSWSRNQQTDLHVDCVKKSVTNSDSCRQCKILRYPLNFDDCKEFPDGNIYSEDYYSIVTESHYSNILLGVFIT</sequence>
<dbReference type="EMBL" id="BLKM01007982">
    <property type="protein sequence ID" value="GFG32147.1"/>
    <property type="molecule type" value="Genomic_DNA"/>
</dbReference>
<comment type="caution">
    <text evidence="1">The sequence shown here is derived from an EMBL/GenBank/DDBJ whole genome shotgun (WGS) entry which is preliminary data.</text>
</comment>
<proteinExistence type="predicted"/>
<name>A0A6L2PQF3_COPFO</name>
<accession>A0A6L2PQF3</accession>
<gene>
    <name evidence="1" type="ORF">Cfor_12290</name>
</gene>
<reference evidence="2" key="1">
    <citation type="submission" date="2020-01" db="EMBL/GenBank/DDBJ databases">
        <title>Draft genome sequence of the Termite Coptotermes fromosanus.</title>
        <authorList>
            <person name="Itakura S."/>
            <person name="Yosikawa Y."/>
            <person name="Umezawa K."/>
        </authorList>
    </citation>
    <scope>NUCLEOTIDE SEQUENCE [LARGE SCALE GENOMIC DNA]</scope>
</reference>